<feature type="compositionally biased region" description="Polar residues" evidence="1">
    <location>
        <begin position="1"/>
        <end position="16"/>
    </location>
</feature>
<dbReference type="Proteomes" id="UP001500466">
    <property type="component" value="Unassembled WGS sequence"/>
</dbReference>
<proteinExistence type="predicted"/>
<accession>A0ABP9GTJ3</accession>
<evidence type="ECO:0000313" key="3">
    <source>
        <dbReference type="Proteomes" id="UP001500466"/>
    </source>
</evidence>
<evidence type="ECO:0000313" key="2">
    <source>
        <dbReference type="EMBL" id="GAA4952329.1"/>
    </source>
</evidence>
<feature type="compositionally biased region" description="Pro residues" evidence="1">
    <location>
        <begin position="30"/>
        <end position="39"/>
    </location>
</feature>
<reference evidence="3" key="1">
    <citation type="journal article" date="2019" name="Int. J. Syst. Evol. Microbiol.">
        <title>The Global Catalogue of Microorganisms (GCM) 10K type strain sequencing project: providing services to taxonomists for standard genome sequencing and annotation.</title>
        <authorList>
            <consortium name="The Broad Institute Genomics Platform"/>
            <consortium name="The Broad Institute Genome Sequencing Center for Infectious Disease"/>
            <person name="Wu L."/>
            <person name="Ma J."/>
        </authorList>
    </citation>
    <scope>NUCLEOTIDE SEQUENCE [LARGE SCALE GENOMIC DNA]</scope>
    <source>
        <strain evidence="3">JCM 17986</strain>
    </source>
</reference>
<protein>
    <submittedName>
        <fullName evidence="2">Uncharacterized protein</fullName>
    </submittedName>
</protein>
<gene>
    <name evidence="2" type="ORF">GCM10023205_11870</name>
</gene>
<sequence>MNTQVRAPTNFLTVRQNPAADRNREFRHLPPIPSPPACHNPPRGAESHETANPAISPATPADPPARPPLAPAPAARHHPQWRPPRAATRIPPHIRRTIRVRFPLGTVRTTPTPRPRAASSIGRAADF</sequence>
<keyword evidence="3" id="KW-1185">Reference proteome</keyword>
<feature type="region of interest" description="Disordered" evidence="1">
    <location>
        <begin position="1"/>
        <end position="127"/>
    </location>
</feature>
<dbReference type="EMBL" id="BAABHS010000003">
    <property type="protein sequence ID" value="GAA4952329.1"/>
    <property type="molecule type" value="Genomic_DNA"/>
</dbReference>
<evidence type="ECO:0000256" key="1">
    <source>
        <dbReference type="SAM" id="MobiDB-lite"/>
    </source>
</evidence>
<name>A0ABP9GTJ3_9ACTN</name>
<comment type="caution">
    <text evidence="2">The sequence shown here is derived from an EMBL/GenBank/DDBJ whole genome shotgun (WGS) entry which is preliminary data.</text>
</comment>
<organism evidence="2 3">
    <name type="scientific">Yinghuangia aomiensis</name>
    <dbReference type="NCBI Taxonomy" id="676205"/>
    <lineage>
        <taxon>Bacteria</taxon>
        <taxon>Bacillati</taxon>
        <taxon>Actinomycetota</taxon>
        <taxon>Actinomycetes</taxon>
        <taxon>Kitasatosporales</taxon>
        <taxon>Streptomycetaceae</taxon>
        <taxon>Yinghuangia</taxon>
    </lineage>
</organism>
<feature type="compositionally biased region" description="Pro residues" evidence="1">
    <location>
        <begin position="60"/>
        <end position="71"/>
    </location>
</feature>